<proteinExistence type="inferred from homology"/>
<sequence>MPHQTRSSSRLTDGLTSRSSSDEDSKTAVKVAVRVRPPLSPTDPGFDLIPQRFRESTCAVPTPTSLSVQSPQGKRLFILDRVFDEQTTQQGVWDYLSDSVSSFVKGYNVSILAYGQSGSGKSYTMGTSGPEDQADSQIMGIVPRAAQALFTALNGASLPKTGLQTPKRYSTQVLPTYASLAKASNADRNWTLKATYVEIYQEQLRDLLVPESVPVPDRAPVAIREDTKGRILVTGLTQVTINSVEDLLRALNFGSAIRQTDATNINARSSRSHAVFSLNLVQKKSDTPLTPRREKRFSTPVEPLSTAEDFITLDSKLHFVDLAGSERLKNTGATGDRAKEGISINAGLASLGKVISQLSSRNTHAHISYRDSKLTRLLQDSLGGNAITFMVACVTPAVFHLSETLNTVHYAQRARAIQTKPEIQESRDESDKQAAIDRLRAEVSFLRDQIRHLDHAEGKGADGRVRLDKQQRGQEADLETQLLDMQENYNTLSNRHAKLIAELSEARAGEFSETPLANGAVGENAMERVKRSSSFAEAVEMMVLEYEKTIQSLETSLSKTRGSLSSSESTLMERETRIAYMETIQQHLQGRLQKMMDREQSSEAYVHDLEMRMQGSSTGEEANAALISELRKELARVRESEASNEDYISTLEERLAEAEQDQEIMQREIDRLEHVVERQRSIGRLDNLLGELDVGHNENGRGVNGHVLTMNGHHENEDPFTERTRSLSSTAATQEELFEDGGSDYGVLGATPKENKMTSATEDAMRQSRTLTEAHNAAQDDFMADKVENLTQELFDLRSDHENVMIDYDKLQQKYQTALETLAKLEYDKETRKMDDAQAPGGVTSFLADAGMEREEKAEGQPSSSRSLLEELSSRPLLRSSYEDLADRSSNDLLQTTGDAEGDAAAVPLPHDEEDRQVELETLRQLKSEHESTISELTANYTSLHSRHEDTVAHVEDLKQELAKAQRSTPPNYRQSFFNRKSVDLFALHGDRATKSITSLRIVGQDNLEPSTDARQTFDTHLNTVMNELNSRTDALHALEAELTSVKKDMESKQTIIAGLTRERGSLKASLGVDFSVVSQMREQLLEGENRIRTIQEQNSVREKELQEQVHQLQASLAQQLNQLPTPNEEKSLGMPGAFMVTPNLEVHEDQAMGGASRQSQPHSEELAKLQAELEAWEEKHRTTVEHMHSSESRLINTITQLEASVRELQSAKAQTSSPRSFSSRSPSSETNGEATAVMAVAGERIKHQEIVHALERQVEEYKATAASHETKLAQLETSYTTILKQVEGDAQARDLDSQELKTHKDLVANLENQLQVHKSAITIHQESLESLQASHTKELDDLRTAMASAENRSAERYADLEAQHSQATQDLQAQLVTAQNEHADLLRSASSALGYWTDPSQVHAKIKGLVEEGKDLHTRHLKTTSELKSVQEELQIALNKHVDLEGKIGELTQVNAESIRELDRAMEKEKKSSRLVDELEEQLNRSFDSSHASNQRSSHIHGELEQQLQSEKRKTLALEIETLHRQSNHSNGSGGRESLLPDALGRNGSGASQGRKPNGTTGLPTPPPSIPLPPLPSSPTSAVMPSSLDGRAASPPLQRGSPVTNNSPPGSRHTSNEVPRAAAQQIEEQETRIRTIEKHLYAEKQLTATLEEALVDLETSANRTKVEMESWRKKYSALEEELSGLRKQRTESRASLQKVEEEREMRVRAEKAKQALEERMRELNSSKKKKKNTLNCF</sequence>
<reference evidence="10" key="1">
    <citation type="journal article" date="2020" name="Stud. Mycol.">
        <title>101 Dothideomycetes genomes: a test case for predicting lifestyles and emergence of pathogens.</title>
        <authorList>
            <person name="Haridas S."/>
            <person name="Albert R."/>
            <person name="Binder M."/>
            <person name="Bloem J."/>
            <person name="Labutti K."/>
            <person name="Salamov A."/>
            <person name="Andreopoulos B."/>
            <person name="Baker S."/>
            <person name="Barry K."/>
            <person name="Bills G."/>
            <person name="Bluhm B."/>
            <person name="Cannon C."/>
            <person name="Castanera R."/>
            <person name="Culley D."/>
            <person name="Daum C."/>
            <person name="Ezra D."/>
            <person name="Gonzalez J."/>
            <person name="Henrissat B."/>
            <person name="Kuo A."/>
            <person name="Liang C."/>
            <person name="Lipzen A."/>
            <person name="Lutzoni F."/>
            <person name="Magnuson J."/>
            <person name="Mondo S."/>
            <person name="Nolan M."/>
            <person name="Ohm R."/>
            <person name="Pangilinan J."/>
            <person name="Park H.-J."/>
            <person name="Ramirez L."/>
            <person name="Alfaro M."/>
            <person name="Sun H."/>
            <person name="Tritt A."/>
            <person name="Yoshinaga Y."/>
            <person name="Zwiers L.-H."/>
            <person name="Turgeon B."/>
            <person name="Goodwin S."/>
            <person name="Spatafora J."/>
            <person name="Crous P."/>
            <person name="Grigoriev I."/>
        </authorList>
    </citation>
    <scope>NUCLEOTIDE SEQUENCE</scope>
    <source>
        <strain evidence="10">CBS 113389</strain>
    </source>
</reference>
<feature type="region of interest" description="Disordered" evidence="8">
    <location>
        <begin position="1208"/>
        <end position="1235"/>
    </location>
</feature>
<dbReference type="InterPro" id="IPR036961">
    <property type="entry name" value="Kinesin_motor_dom_sf"/>
</dbReference>
<evidence type="ECO:0000313" key="11">
    <source>
        <dbReference type="Proteomes" id="UP000799767"/>
    </source>
</evidence>
<dbReference type="GO" id="GO:0005875">
    <property type="term" value="C:microtubule associated complex"/>
    <property type="evidence" value="ECO:0007669"/>
    <property type="project" value="TreeGrafter"/>
</dbReference>
<feature type="region of interest" description="Disordered" evidence="8">
    <location>
        <begin position="1719"/>
        <end position="1738"/>
    </location>
</feature>
<feature type="coiled-coil region" evidence="7">
    <location>
        <begin position="920"/>
        <end position="968"/>
    </location>
</feature>
<dbReference type="GO" id="GO:0005737">
    <property type="term" value="C:cytoplasm"/>
    <property type="evidence" value="ECO:0007669"/>
    <property type="project" value="UniProtKB-SubCell"/>
</dbReference>
<feature type="coiled-coil region" evidence="7">
    <location>
        <begin position="436"/>
        <end position="502"/>
    </location>
</feature>
<feature type="compositionally biased region" description="Polar residues" evidence="8">
    <location>
        <begin position="1"/>
        <end position="19"/>
    </location>
</feature>
<accession>A0A6A6PSZ6</accession>
<dbReference type="GO" id="GO:0005524">
    <property type="term" value="F:ATP binding"/>
    <property type="evidence" value="ECO:0007669"/>
    <property type="project" value="UniProtKB-UniRule"/>
</dbReference>
<dbReference type="Pfam" id="PF00225">
    <property type="entry name" value="Kinesin"/>
    <property type="match status" value="1"/>
</dbReference>
<protein>
    <recommendedName>
        <fullName evidence="9">Kinesin motor domain-containing protein</fullName>
    </recommendedName>
</protein>
<evidence type="ECO:0000256" key="7">
    <source>
        <dbReference type="SAM" id="Coils"/>
    </source>
</evidence>
<feature type="compositionally biased region" description="Basic residues" evidence="8">
    <location>
        <begin position="1727"/>
        <end position="1738"/>
    </location>
</feature>
<evidence type="ECO:0000256" key="3">
    <source>
        <dbReference type="ARBA" id="ARBA00022741"/>
    </source>
</evidence>
<dbReference type="InterPro" id="IPR001752">
    <property type="entry name" value="Kinesin_motor_dom"/>
</dbReference>
<dbReference type="PROSITE" id="PS50067">
    <property type="entry name" value="KINESIN_MOTOR_2"/>
    <property type="match status" value="1"/>
</dbReference>
<feature type="compositionally biased region" description="Basic and acidic residues" evidence="8">
    <location>
        <begin position="1501"/>
        <end position="1513"/>
    </location>
</feature>
<evidence type="ECO:0000256" key="1">
    <source>
        <dbReference type="ARBA" id="ARBA00004496"/>
    </source>
</evidence>
<dbReference type="PRINTS" id="PR00380">
    <property type="entry name" value="KINESINHEAVY"/>
</dbReference>
<feature type="region of interest" description="Disordered" evidence="8">
    <location>
        <begin position="1525"/>
        <end position="1627"/>
    </location>
</feature>
<dbReference type="InterPro" id="IPR027640">
    <property type="entry name" value="Kinesin-like_fam"/>
</dbReference>
<evidence type="ECO:0000256" key="4">
    <source>
        <dbReference type="ARBA" id="ARBA00022840"/>
    </source>
</evidence>
<dbReference type="InterPro" id="IPR027417">
    <property type="entry name" value="P-loop_NTPase"/>
</dbReference>
<evidence type="ECO:0000313" key="10">
    <source>
        <dbReference type="EMBL" id="KAF2483005.1"/>
    </source>
</evidence>
<dbReference type="PANTHER" id="PTHR47969:SF15">
    <property type="entry name" value="CHROMOSOME-ASSOCIATED KINESIN KIF4A-RELATED"/>
    <property type="match status" value="1"/>
</dbReference>
<dbReference type="EMBL" id="MU001635">
    <property type="protein sequence ID" value="KAF2483005.1"/>
    <property type="molecule type" value="Genomic_DNA"/>
</dbReference>
<keyword evidence="3 6" id="KW-0547">Nucleotide-binding</keyword>
<feature type="coiled-coil region" evidence="7">
    <location>
        <begin position="1078"/>
        <end position="1123"/>
    </location>
</feature>
<evidence type="ECO:0000256" key="8">
    <source>
        <dbReference type="SAM" id="MobiDB-lite"/>
    </source>
</evidence>
<dbReference type="GO" id="GO:0051231">
    <property type="term" value="P:spindle elongation"/>
    <property type="evidence" value="ECO:0007669"/>
    <property type="project" value="TreeGrafter"/>
</dbReference>
<dbReference type="GO" id="GO:0003777">
    <property type="term" value="F:microtubule motor activity"/>
    <property type="evidence" value="ECO:0007669"/>
    <property type="project" value="InterPro"/>
</dbReference>
<feature type="region of interest" description="Disordered" evidence="8">
    <location>
        <begin position="1"/>
        <end position="29"/>
    </location>
</feature>
<feature type="binding site" evidence="6">
    <location>
        <begin position="115"/>
        <end position="122"/>
    </location>
    <ligand>
        <name>ATP</name>
        <dbReference type="ChEBI" id="CHEBI:30616"/>
    </ligand>
</feature>
<dbReference type="GO" id="GO:0008017">
    <property type="term" value="F:microtubule binding"/>
    <property type="evidence" value="ECO:0007669"/>
    <property type="project" value="InterPro"/>
</dbReference>
<dbReference type="GO" id="GO:0007052">
    <property type="term" value="P:mitotic spindle organization"/>
    <property type="evidence" value="ECO:0007669"/>
    <property type="project" value="TreeGrafter"/>
</dbReference>
<dbReference type="OrthoDB" id="10252231at2759"/>
<comment type="similarity">
    <text evidence="6">Belongs to the TRAFAC class myosin-kinesin ATPase superfamily. Kinesin family.</text>
</comment>
<feature type="coiled-coil region" evidence="7">
    <location>
        <begin position="1245"/>
        <end position="1389"/>
    </location>
</feature>
<dbReference type="SMART" id="SM00129">
    <property type="entry name" value="KISc"/>
    <property type="match status" value="1"/>
</dbReference>
<dbReference type="PROSITE" id="PS00411">
    <property type="entry name" value="KINESIN_MOTOR_1"/>
    <property type="match status" value="1"/>
</dbReference>
<dbReference type="PANTHER" id="PTHR47969">
    <property type="entry name" value="CHROMOSOME-ASSOCIATED KINESIN KIF4A-RELATED"/>
    <property type="match status" value="1"/>
</dbReference>
<organism evidence="10 11">
    <name type="scientific">Neohortaea acidophila</name>
    <dbReference type="NCBI Taxonomy" id="245834"/>
    <lineage>
        <taxon>Eukaryota</taxon>
        <taxon>Fungi</taxon>
        <taxon>Dikarya</taxon>
        <taxon>Ascomycota</taxon>
        <taxon>Pezizomycotina</taxon>
        <taxon>Dothideomycetes</taxon>
        <taxon>Dothideomycetidae</taxon>
        <taxon>Mycosphaerellales</taxon>
        <taxon>Teratosphaeriaceae</taxon>
        <taxon>Neohortaea</taxon>
    </lineage>
</organism>
<feature type="region of interest" description="Disordered" evidence="8">
    <location>
        <begin position="893"/>
        <end position="913"/>
    </location>
</feature>
<feature type="region of interest" description="Disordered" evidence="8">
    <location>
        <begin position="852"/>
        <end position="872"/>
    </location>
</feature>
<evidence type="ECO:0000256" key="5">
    <source>
        <dbReference type="ARBA" id="ARBA00023054"/>
    </source>
</evidence>
<feature type="compositionally biased region" description="Polar residues" evidence="8">
    <location>
        <begin position="1485"/>
        <end position="1498"/>
    </location>
</feature>
<feature type="coiled-coil region" evidence="7">
    <location>
        <begin position="648"/>
        <end position="675"/>
    </location>
</feature>
<feature type="coiled-coil region" evidence="7">
    <location>
        <begin position="1160"/>
        <end position="1187"/>
    </location>
</feature>
<gene>
    <name evidence="10" type="ORF">BDY17DRAFT_323770</name>
</gene>
<dbReference type="SUPFAM" id="SSF52540">
    <property type="entry name" value="P-loop containing nucleoside triphosphate hydrolases"/>
    <property type="match status" value="1"/>
</dbReference>
<feature type="region of interest" description="Disordered" evidence="8">
    <location>
        <begin position="1485"/>
        <end position="1513"/>
    </location>
</feature>
<dbReference type="RefSeq" id="XP_033589575.1">
    <property type="nucleotide sequence ID" value="XM_033737079.1"/>
</dbReference>
<dbReference type="GeneID" id="54478081"/>
<feature type="compositionally biased region" description="Pro residues" evidence="8">
    <location>
        <begin position="1565"/>
        <end position="1578"/>
    </location>
</feature>
<dbReference type="Proteomes" id="UP000799767">
    <property type="component" value="Unassembled WGS sequence"/>
</dbReference>
<evidence type="ECO:0000256" key="2">
    <source>
        <dbReference type="ARBA" id="ARBA00022490"/>
    </source>
</evidence>
<keyword evidence="2" id="KW-0963">Cytoplasm</keyword>
<keyword evidence="4 6" id="KW-0067">ATP-binding</keyword>
<dbReference type="GO" id="GO:0007018">
    <property type="term" value="P:microtubule-based movement"/>
    <property type="evidence" value="ECO:0007669"/>
    <property type="project" value="InterPro"/>
</dbReference>
<keyword evidence="11" id="KW-1185">Reference proteome</keyword>
<comment type="subcellular location">
    <subcellularLocation>
        <location evidence="1">Cytoplasm</location>
    </subcellularLocation>
</comment>
<feature type="compositionally biased region" description="Polar residues" evidence="8">
    <location>
        <begin position="1602"/>
        <end position="1618"/>
    </location>
</feature>
<evidence type="ECO:0000256" key="6">
    <source>
        <dbReference type="PROSITE-ProRule" id="PRU00283"/>
    </source>
</evidence>
<keyword evidence="5 7" id="KW-0175">Coiled coil</keyword>
<dbReference type="InterPro" id="IPR019821">
    <property type="entry name" value="Kinesin_motor_CS"/>
</dbReference>
<keyword evidence="6" id="KW-0505">Motor protein</keyword>
<feature type="compositionally biased region" description="Low complexity" evidence="8">
    <location>
        <begin position="1217"/>
        <end position="1229"/>
    </location>
</feature>
<feature type="domain" description="Kinesin motor" evidence="9">
    <location>
        <begin position="28"/>
        <end position="417"/>
    </location>
</feature>
<dbReference type="Gene3D" id="3.40.850.10">
    <property type="entry name" value="Kinesin motor domain"/>
    <property type="match status" value="1"/>
</dbReference>
<evidence type="ECO:0000259" key="9">
    <source>
        <dbReference type="PROSITE" id="PS50067"/>
    </source>
</evidence>
<name>A0A6A6PSZ6_9PEZI</name>